<gene>
    <name evidence="1" type="ORF">LCGC14_1755850</name>
</gene>
<dbReference type="EMBL" id="LAZR01016261">
    <property type="protein sequence ID" value="KKM05263.1"/>
    <property type="molecule type" value="Genomic_DNA"/>
</dbReference>
<comment type="caution">
    <text evidence="1">The sequence shown here is derived from an EMBL/GenBank/DDBJ whole genome shotgun (WGS) entry which is preliminary data.</text>
</comment>
<sequence>SDLFLAVLFVLIFLYGVYHVARWASSAVAVVPL</sequence>
<dbReference type="AlphaFoldDB" id="A0A0F9K258"/>
<organism evidence="1">
    <name type="scientific">marine sediment metagenome</name>
    <dbReference type="NCBI Taxonomy" id="412755"/>
    <lineage>
        <taxon>unclassified sequences</taxon>
        <taxon>metagenomes</taxon>
        <taxon>ecological metagenomes</taxon>
    </lineage>
</organism>
<reference evidence="1" key="1">
    <citation type="journal article" date="2015" name="Nature">
        <title>Complex archaea that bridge the gap between prokaryotes and eukaryotes.</title>
        <authorList>
            <person name="Spang A."/>
            <person name="Saw J.H."/>
            <person name="Jorgensen S.L."/>
            <person name="Zaremba-Niedzwiedzka K."/>
            <person name="Martijn J."/>
            <person name="Lind A.E."/>
            <person name="van Eijk R."/>
            <person name="Schleper C."/>
            <person name="Guy L."/>
            <person name="Ettema T.J."/>
        </authorList>
    </citation>
    <scope>NUCLEOTIDE SEQUENCE</scope>
</reference>
<evidence type="ECO:0000313" key="1">
    <source>
        <dbReference type="EMBL" id="KKM05263.1"/>
    </source>
</evidence>
<name>A0A0F9K258_9ZZZZ</name>
<proteinExistence type="predicted"/>
<protein>
    <submittedName>
        <fullName evidence="1">Uncharacterized protein</fullName>
    </submittedName>
</protein>
<accession>A0A0F9K258</accession>
<feature type="non-terminal residue" evidence="1">
    <location>
        <position position="1"/>
    </location>
</feature>